<evidence type="ECO:0000256" key="2">
    <source>
        <dbReference type="SAM" id="MobiDB-lite"/>
    </source>
</evidence>
<gene>
    <name evidence="3" type="ORF">TL10_18355</name>
</gene>
<sequence length="154" mass="17256">MKATETDPVRKKILAAMDRLMAGKPLRSTGRLNVSQLAIEAGVARWHLTHQHVDLKEMFQARVRNEGRTPAPFQGTAAAFDDLQDAHRALLAHCAELEQKIKLYANVIQLLATERATSTQSRPVTDIASRRTPPLQSAARRPKRNVTSSRERKQ</sequence>
<dbReference type="STRING" id="280871.TL10_18355"/>
<feature type="coiled-coil region" evidence="1">
    <location>
        <begin position="80"/>
        <end position="114"/>
    </location>
</feature>
<dbReference type="RefSeq" id="WP_020103727.1">
    <property type="nucleotide sequence ID" value="NZ_JXST01000026.1"/>
</dbReference>
<dbReference type="OrthoDB" id="7472701at2"/>
<dbReference type="EMBL" id="JXST01000026">
    <property type="protein sequence ID" value="KIU15487.1"/>
    <property type="molecule type" value="Genomic_DNA"/>
</dbReference>
<organism evidence="3 4">
    <name type="scientific">Mycolicibacterium llatzerense</name>
    <dbReference type="NCBI Taxonomy" id="280871"/>
    <lineage>
        <taxon>Bacteria</taxon>
        <taxon>Bacillati</taxon>
        <taxon>Actinomycetota</taxon>
        <taxon>Actinomycetes</taxon>
        <taxon>Mycobacteriales</taxon>
        <taxon>Mycobacteriaceae</taxon>
        <taxon>Mycolicibacterium</taxon>
    </lineage>
</organism>
<keyword evidence="4" id="KW-1185">Reference proteome</keyword>
<reference evidence="3 4" key="1">
    <citation type="submission" date="2015-01" db="EMBL/GenBank/DDBJ databases">
        <title>Genome sequence of Mycobacterium llatzerense and Mycobacterium immunogenum recovered from brain abscess.</title>
        <authorList>
            <person name="Greninger A.L."/>
            <person name="Langelier C."/>
            <person name="Cunningham G."/>
            <person name="Chiu C.Y."/>
            <person name="Miller S."/>
        </authorList>
    </citation>
    <scope>NUCLEOTIDE SEQUENCE [LARGE SCALE GENOMIC DNA]</scope>
    <source>
        <strain evidence="3 4">CLUC14</strain>
    </source>
</reference>
<evidence type="ECO:0000256" key="1">
    <source>
        <dbReference type="SAM" id="Coils"/>
    </source>
</evidence>
<feature type="region of interest" description="Disordered" evidence="2">
    <location>
        <begin position="118"/>
        <end position="154"/>
    </location>
</feature>
<proteinExistence type="predicted"/>
<dbReference type="Proteomes" id="UP000032221">
    <property type="component" value="Unassembled WGS sequence"/>
</dbReference>
<evidence type="ECO:0000313" key="4">
    <source>
        <dbReference type="Proteomes" id="UP000032221"/>
    </source>
</evidence>
<evidence type="ECO:0000313" key="3">
    <source>
        <dbReference type="EMBL" id="KIU15487.1"/>
    </source>
</evidence>
<keyword evidence="1" id="KW-0175">Coiled coil</keyword>
<accession>A0A0D1LBA3</accession>
<dbReference type="AlphaFoldDB" id="A0A0D1LBA3"/>
<protein>
    <submittedName>
        <fullName evidence="3">Uncharacterized protein</fullName>
    </submittedName>
</protein>
<dbReference type="PATRIC" id="fig|280871.6.peg.3796"/>
<comment type="caution">
    <text evidence="3">The sequence shown here is derived from an EMBL/GenBank/DDBJ whole genome shotgun (WGS) entry which is preliminary data.</text>
</comment>
<name>A0A0D1LBA3_9MYCO</name>